<evidence type="ECO:0000256" key="1">
    <source>
        <dbReference type="ARBA" id="ARBA00022741"/>
    </source>
</evidence>
<feature type="modified residue" description="4-aspartylphosphate" evidence="5">
    <location>
        <position position="52"/>
    </location>
</feature>
<evidence type="ECO:0000313" key="8">
    <source>
        <dbReference type="EMBL" id="KIL79336.1"/>
    </source>
</evidence>
<dbReference type="Proteomes" id="UP000031982">
    <property type="component" value="Unassembled WGS sequence"/>
</dbReference>
<evidence type="ECO:0000256" key="2">
    <source>
        <dbReference type="ARBA" id="ARBA00022840"/>
    </source>
</evidence>
<dbReference type="Gene3D" id="3.40.50.2300">
    <property type="match status" value="1"/>
</dbReference>
<feature type="domain" description="Response regulatory" evidence="7">
    <location>
        <begin position="3"/>
        <end position="117"/>
    </location>
</feature>
<dbReference type="Gene3D" id="3.40.50.300">
    <property type="entry name" value="P-loop containing nucleotide triphosphate hydrolases"/>
    <property type="match status" value="1"/>
</dbReference>
<dbReference type="SUPFAM" id="SSF52172">
    <property type="entry name" value="CheY-like"/>
    <property type="match status" value="1"/>
</dbReference>
<dbReference type="SMART" id="SM00382">
    <property type="entry name" value="AAA"/>
    <property type="match status" value="1"/>
</dbReference>
<organism evidence="8 9">
    <name type="scientific">Bacillus badius</name>
    <dbReference type="NCBI Taxonomy" id="1455"/>
    <lineage>
        <taxon>Bacteria</taxon>
        <taxon>Bacillati</taxon>
        <taxon>Bacillota</taxon>
        <taxon>Bacilli</taxon>
        <taxon>Bacillales</taxon>
        <taxon>Bacillaceae</taxon>
        <taxon>Pseudobacillus</taxon>
    </lineage>
</organism>
<dbReference type="PROSITE" id="PS00688">
    <property type="entry name" value="SIGMA54_INTERACT_3"/>
    <property type="match status" value="1"/>
</dbReference>
<dbReference type="Gene3D" id="1.10.8.60">
    <property type="match status" value="1"/>
</dbReference>
<accession>A0ABR5AYA6</accession>
<proteinExistence type="predicted"/>
<evidence type="ECO:0000256" key="5">
    <source>
        <dbReference type="PROSITE-ProRule" id="PRU00169"/>
    </source>
</evidence>
<comment type="caution">
    <text evidence="8">The sequence shown here is derived from an EMBL/GenBank/DDBJ whole genome shotgun (WGS) entry which is preliminary data.</text>
</comment>
<dbReference type="CDD" id="cd00009">
    <property type="entry name" value="AAA"/>
    <property type="match status" value="1"/>
</dbReference>
<dbReference type="InterPro" id="IPR011006">
    <property type="entry name" value="CheY-like_superfamily"/>
</dbReference>
<feature type="domain" description="Sigma-54 factor interaction" evidence="6">
    <location>
        <begin position="140"/>
        <end position="364"/>
    </location>
</feature>
<evidence type="ECO:0000256" key="4">
    <source>
        <dbReference type="ARBA" id="ARBA00023163"/>
    </source>
</evidence>
<dbReference type="Pfam" id="PF02954">
    <property type="entry name" value="HTH_8"/>
    <property type="match status" value="1"/>
</dbReference>
<dbReference type="InterPro" id="IPR027417">
    <property type="entry name" value="P-loop_NTPase"/>
</dbReference>
<dbReference type="Pfam" id="PF00158">
    <property type="entry name" value="Sigma54_activat"/>
    <property type="match status" value="1"/>
</dbReference>
<dbReference type="PROSITE" id="PS50045">
    <property type="entry name" value="SIGMA54_INTERACT_4"/>
    <property type="match status" value="1"/>
</dbReference>
<dbReference type="PRINTS" id="PR01590">
    <property type="entry name" value="HTHFIS"/>
</dbReference>
<keyword evidence="3" id="KW-0805">Transcription regulation</keyword>
<dbReference type="InterPro" id="IPR002078">
    <property type="entry name" value="Sigma_54_int"/>
</dbReference>
<dbReference type="PANTHER" id="PTHR32071">
    <property type="entry name" value="TRANSCRIPTIONAL REGULATORY PROTEIN"/>
    <property type="match status" value="1"/>
</dbReference>
<keyword evidence="4" id="KW-0804">Transcription</keyword>
<dbReference type="SMART" id="SM00448">
    <property type="entry name" value="REC"/>
    <property type="match status" value="1"/>
</dbReference>
<dbReference type="InterPro" id="IPR001789">
    <property type="entry name" value="Sig_transdc_resp-reg_receiver"/>
</dbReference>
<dbReference type="Pfam" id="PF25601">
    <property type="entry name" value="AAA_lid_14"/>
    <property type="match status" value="1"/>
</dbReference>
<gene>
    <name evidence="8" type="ORF">SD77_3202</name>
</gene>
<dbReference type="Gene3D" id="1.10.10.60">
    <property type="entry name" value="Homeodomain-like"/>
    <property type="match status" value="1"/>
</dbReference>
<evidence type="ECO:0000313" key="9">
    <source>
        <dbReference type="Proteomes" id="UP000031982"/>
    </source>
</evidence>
<sequence length="473" mass="53463">MKRILIVEDEREVARFLERLFRLKGYETTHIESGRRFDQMSDYSSFQLAFIDIRLPDRNGLDILHDLKKKAPHCSCIIMTGYSTVKTAVEAIKKGAADFIEKPFEDIEAIEQLADRLLKNSFLSSKEAGYAALAEQLGCFLGTNPQMHELYQFAYKIASKNITILIEGETGTGKEVLANYIHAASERKDKPFVGINCGAISESLLESELFGHVKGAFTGAAAERVGYFEAASSGTLFLDEIAEATPATQVKLLRVLETGEFMKIGGTVPRRTTARIIAASHVNLEKAVRQNSFREDLLYRLDVVKLTIPPLRERREDIPFLIQSLIQQTNEKIVFAEETIEQMVRYDWPGNMRELANVIRRTAALAHEGMIIPPHLLPGKVNGQHPAVQTVALNTQDDFLNDWRQLSRKVEHLYKGEQTVQLNELLQTMKKMEKDLIVAVIHSTLKETAGNREQAASRLGLSKRQIRYYLNEK</sequence>
<evidence type="ECO:0000259" key="6">
    <source>
        <dbReference type="PROSITE" id="PS50045"/>
    </source>
</evidence>
<name>A0ABR5AYA6_BACBA</name>
<dbReference type="InterPro" id="IPR025662">
    <property type="entry name" value="Sigma_54_int_dom_ATP-bd_1"/>
</dbReference>
<dbReference type="Pfam" id="PF00072">
    <property type="entry name" value="Response_reg"/>
    <property type="match status" value="1"/>
</dbReference>
<keyword evidence="2" id="KW-0067">ATP-binding</keyword>
<keyword evidence="1" id="KW-0547">Nucleotide-binding</keyword>
<dbReference type="RefSeq" id="WP_041113473.1">
    <property type="nucleotide sequence ID" value="NZ_JARTHD010000018.1"/>
</dbReference>
<dbReference type="InterPro" id="IPR003593">
    <property type="entry name" value="AAA+_ATPase"/>
</dbReference>
<evidence type="ECO:0000256" key="3">
    <source>
        <dbReference type="ARBA" id="ARBA00023015"/>
    </source>
</evidence>
<protein>
    <submittedName>
        <fullName evidence="8">Response regulator of zinc sigma-54-dependent two-component system</fullName>
    </submittedName>
</protein>
<keyword evidence="9" id="KW-1185">Reference proteome</keyword>
<reference evidence="8 9" key="1">
    <citation type="submission" date="2015-01" db="EMBL/GenBank/DDBJ databases">
        <title>Genome Assembly of Bacillus badius MTCC 1458.</title>
        <authorList>
            <person name="Verma A."/>
            <person name="Khatri I."/>
            <person name="Mual P."/>
            <person name="Subramanian S."/>
            <person name="Krishnamurthi S."/>
        </authorList>
    </citation>
    <scope>NUCLEOTIDE SEQUENCE [LARGE SCALE GENOMIC DNA]</scope>
    <source>
        <strain evidence="8 9">MTCC 1458</strain>
    </source>
</reference>
<dbReference type="InterPro" id="IPR058031">
    <property type="entry name" value="AAA_lid_NorR"/>
</dbReference>
<dbReference type="EMBL" id="JXLP01000003">
    <property type="protein sequence ID" value="KIL79336.1"/>
    <property type="molecule type" value="Genomic_DNA"/>
</dbReference>
<dbReference type="InterPro" id="IPR002197">
    <property type="entry name" value="HTH_Fis"/>
</dbReference>
<dbReference type="PROSITE" id="PS00675">
    <property type="entry name" value="SIGMA54_INTERACT_1"/>
    <property type="match status" value="1"/>
</dbReference>
<dbReference type="InterPro" id="IPR025944">
    <property type="entry name" value="Sigma_54_int_dom_CS"/>
</dbReference>
<keyword evidence="5" id="KW-0597">Phosphoprotein</keyword>
<evidence type="ECO:0000259" key="7">
    <source>
        <dbReference type="PROSITE" id="PS50110"/>
    </source>
</evidence>
<dbReference type="SUPFAM" id="SSF52540">
    <property type="entry name" value="P-loop containing nucleoside triphosphate hydrolases"/>
    <property type="match status" value="1"/>
</dbReference>
<dbReference type="PROSITE" id="PS50110">
    <property type="entry name" value="RESPONSE_REGULATORY"/>
    <property type="match status" value="1"/>
</dbReference>